<accession>A0A3N0XU35</accession>
<organism evidence="2 3">
    <name type="scientific">Anabarilius grahami</name>
    <name type="common">Kanglang fish</name>
    <name type="synonym">Barilius grahami</name>
    <dbReference type="NCBI Taxonomy" id="495550"/>
    <lineage>
        <taxon>Eukaryota</taxon>
        <taxon>Metazoa</taxon>
        <taxon>Chordata</taxon>
        <taxon>Craniata</taxon>
        <taxon>Vertebrata</taxon>
        <taxon>Euteleostomi</taxon>
        <taxon>Actinopterygii</taxon>
        <taxon>Neopterygii</taxon>
        <taxon>Teleostei</taxon>
        <taxon>Ostariophysi</taxon>
        <taxon>Cypriniformes</taxon>
        <taxon>Xenocyprididae</taxon>
        <taxon>Xenocypridinae</taxon>
        <taxon>Xenocypridinae incertae sedis</taxon>
        <taxon>Anabarilius</taxon>
    </lineage>
</organism>
<dbReference type="Proteomes" id="UP000281406">
    <property type="component" value="Unassembled WGS sequence"/>
</dbReference>
<reference evidence="2 3" key="1">
    <citation type="submission" date="2018-10" db="EMBL/GenBank/DDBJ databases">
        <title>Genome assembly for a Yunnan-Guizhou Plateau 3E fish, Anabarilius grahami (Regan), and its evolutionary and genetic applications.</title>
        <authorList>
            <person name="Jiang W."/>
        </authorList>
    </citation>
    <scope>NUCLEOTIDE SEQUENCE [LARGE SCALE GENOMIC DNA]</scope>
    <source>
        <strain evidence="2">AG-KIZ</strain>
        <tissue evidence="2">Muscle</tissue>
    </source>
</reference>
<gene>
    <name evidence="2" type="ORF">DPX16_5315</name>
</gene>
<keyword evidence="3" id="KW-1185">Reference proteome</keyword>
<dbReference type="EMBL" id="RJVU01060476">
    <property type="protein sequence ID" value="ROJ48049.1"/>
    <property type="molecule type" value="Genomic_DNA"/>
</dbReference>
<name>A0A3N0XU35_ANAGA</name>
<comment type="caution">
    <text evidence="2">The sequence shown here is derived from an EMBL/GenBank/DDBJ whole genome shotgun (WGS) entry which is preliminary data.</text>
</comment>
<evidence type="ECO:0000313" key="2">
    <source>
        <dbReference type="EMBL" id="ROJ48049.1"/>
    </source>
</evidence>
<feature type="region of interest" description="Disordered" evidence="1">
    <location>
        <begin position="70"/>
        <end position="93"/>
    </location>
</feature>
<evidence type="ECO:0000256" key="1">
    <source>
        <dbReference type="SAM" id="MobiDB-lite"/>
    </source>
</evidence>
<sequence>MIRWPNGPTSSDADSTCRIGRKKANEDQLQPMVQNTLRKLSRPTNKNCPTADCRLDQLDLFFFKRPPPISVTPGDERTLPSFFSPLPSSPLAG</sequence>
<feature type="compositionally biased region" description="Low complexity" evidence="1">
    <location>
        <begin position="79"/>
        <end position="93"/>
    </location>
</feature>
<evidence type="ECO:0000313" key="3">
    <source>
        <dbReference type="Proteomes" id="UP000281406"/>
    </source>
</evidence>
<dbReference type="AlphaFoldDB" id="A0A3N0XU35"/>
<protein>
    <submittedName>
        <fullName evidence="2">Uncharacterized protein</fullName>
    </submittedName>
</protein>
<proteinExistence type="predicted"/>